<dbReference type="PANTHER" id="PTHR10412:SF11">
    <property type="entry name" value="MANNOSYL-OLIGOSACCHARIDE GLUCOSIDASE"/>
    <property type="match status" value="1"/>
</dbReference>
<feature type="domain" description="Mannosylglycerate hydrolase MGH1-like glycoside hydrolase" evidence="5">
    <location>
        <begin position="57"/>
        <end position="429"/>
    </location>
</feature>
<organism evidence="6 7">
    <name type="scientific">Pontibacter toksunensis</name>
    <dbReference type="NCBI Taxonomy" id="1332631"/>
    <lineage>
        <taxon>Bacteria</taxon>
        <taxon>Pseudomonadati</taxon>
        <taxon>Bacteroidota</taxon>
        <taxon>Cytophagia</taxon>
        <taxon>Cytophagales</taxon>
        <taxon>Hymenobacteraceae</taxon>
        <taxon>Pontibacter</taxon>
    </lineage>
</organism>
<comment type="caution">
    <text evidence="6">The sequence shown here is derived from an EMBL/GenBank/DDBJ whole genome shotgun (WGS) entry which is preliminary data.</text>
</comment>
<dbReference type="Pfam" id="PF22422">
    <property type="entry name" value="MGH1-like_GH"/>
    <property type="match status" value="1"/>
</dbReference>
<keyword evidence="7" id="KW-1185">Reference proteome</keyword>
<reference evidence="7" key="1">
    <citation type="journal article" date="2019" name="Int. J. Syst. Evol. Microbiol.">
        <title>The Global Catalogue of Microorganisms (GCM) 10K type strain sequencing project: providing services to taxonomists for standard genome sequencing and annotation.</title>
        <authorList>
            <consortium name="The Broad Institute Genomics Platform"/>
            <consortium name="The Broad Institute Genome Sequencing Center for Infectious Disease"/>
            <person name="Wu L."/>
            <person name="Ma J."/>
        </authorList>
    </citation>
    <scope>NUCLEOTIDE SEQUENCE [LARGE SCALE GENOMIC DNA]</scope>
    <source>
        <strain evidence="7">KCTC 23984</strain>
    </source>
</reference>
<sequence>MQDGISTSNKKVQPDEKQVLSDEEIKTQAREVLYKNMVSGQKGGFDYHFTKPSPDTYPFQYFWDTCFHIFTLTALGEVDMAKKHVRSLFGMQRPDGFVGHMNYWKRLWPARVTDLLQLRPRDVLQLYRPHMSALVQPPIAAQAVLRIYQHGQDLSFVRELLPKLKRYYRWLAENRDFEGEGLLSIITPFESGMDWKASYDPLLRYEGGKAGPLLFWKVLQVDAHNFLKGYNLQAIYKSNRFIVKDAAFNTIYAQNLEAMAALCRVAGDEEEQRYLDQAKQTAESVFRYMYDEEDAAFYDLYGHQFRKLRVRTGTIFFPVALKSVPDEVCRRVLERHLLHPDGFHVPNPVPSLATDEPAFNPDGSLYIWRGPTWVVFNWFMQGYLLEKGYEEEANELLLSVKRLITQSGFREYYNPFTGEGNGAKDFTWSGLVVDMLNRQQEEDKKAGR</sequence>
<feature type="compositionally biased region" description="Basic and acidic residues" evidence="4">
    <location>
        <begin position="12"/>
        <end position="22"/>
    </location>
</feature>
<accession>A0ABW6C135</accession>
<dbReference type="EMBL" id="JBHUOX010000043">
    <property type="protein sequence ID" value="MFD3003795.1"/>
    <property type="molecule type" value="Genomic_DNA"/>
</dbReference>
<evidence type="ECO:0000256" key="1">
    <source>
        <dbReference type="ARBA" id="ARBA00010833"/>
    </source>
</evidence>
<protein>
    <submittedName>
        <fullName evidence="6">Amylo-alpha-1,6-glucosidase</fullName>
    </submittedName>
</protein>
<gene>
    <name evidence="6" type="ORF">ACFS7Z_25795</name>
</gene>
<dbReference type="SUPFAM" id="SSF48208">
    <property type="entry name" value="Six-hairpin glycosidases"/>
    <property type="match status" value="1"/>
</dbReference>
<comment type="similarity">
    <text evidence="1">Belongs to the glycosyl hydrolase 63 family.</text>
</comment>
<evidence type="ECO:0000256" key="2">
    <source>
        <dbReference type="ARBA" id="ARBA00022801"/>
    </source>
</evidence>
<evidence type="ECO:0000313" key="6">
    <source>
        <dbReference type="EMBL" id="MFD3003795.1"/>
    </source>
</evidence>
<evidence type="ECO:0000259" key="5">
    <source>
        <dbReference type="Pfam" id="PF22422"/>
    </source>
</evidence>
<dbReference type="InterPro" id="IPR054491">
    <property type="entry name" value="MGH1-like_GH"/>
</dbReference>
<keyword evidence="2" id="KW-0378">Hydrolase</keyword>
<dbReference type="PANTHER" id="PTHR10412">
    <property type="entry name" value="MANNOSYL-OLIGOSACCHARIDE GLUCOSIDASE"/>
    <property type="match status" value="1"/>
</dbReference>
<feature type="compositionally biased region" description="Polar residues" evidence="4">
    <location>
        <begin position="1"/>
        <end position="11"/>
    </location>
</feature>
<name>A0ABW6C135_9BACT</name>
<dbReference type="Proteomes" id="UP001597641">
    <property type="component" value="Unassembled WGS sequence"/>
</dbReference>
<dbReference type="InterPro" id="IPR004888">
    <property type="entry name" value="Glycoside_hydrolase_63"/>
</dbReference>
<dbReference type="InterPro" id="IPR012341">
    <property type="entry name" value="6hp_glycosidase-like_sf"/>
</dbReference>
<dbReference type="Gene3D" id="1.50.10.10">
    <property type="match status" value="1"/>
</dbReference>
<keyword evidence="3" id="KW-0326">Glycosidase</keyword>
<dbReference type="RefSeq" id="WP_377491882.1">
    <property type="nucleotide sequence ID" value="NZ_JBHUOX010000043.1"/>
</dbReference>
<evidence type="ECO:0000256" key="3">
    <source>
        <dbReference type="ARBA" id="ARBA00023295"/>
    </source>
</evidence>
<evidence type="ECO:0000313" key="7">
    <source>
        <dbReference type="Proteomes" id="UP001597641"/>
    </source>
</evidence>
<feature type="region of interest" description="Disordered" evidence="4">
    <location>
        <begin position="1"/>
        <end position="22"/>
    </location>
</feature>
<evidence type="ECO:0000256" key="4">
    <source>
        <dbReference type="SAM" id="MobiDB-lite"/>
    </source>
</evidence>
<proteinExistence type="inferred from homology"/>
<dbReference type="InterPro" id="IPR008928">
    <property type="entry name" value="6-hairpin_glycosidase_sf"/>
</dbReference>